<organism evidence="1 2">
    <name type="scientific">Mariniflexile litorale</name>
    <dbReference type="NCBI Taxonomy" id="3045158"/>
    <lineage>
        <taxon>Bacteria</taxon>
        <taxon>Pseudomonadati</taxon>
        <taxon>Bacteroidota</taxon>
        <taxon>Flavobacteriia</taxon>
        <taxon>Flavobacteriales</taxon>
        <taxon>Flavobacteriaceae</taxon>
        <taxon>Mariniflexile</taxon>
    </lineage>
</organism>
<protein>
    <submittedName>
        <fullName evidence="1">Uncharacterized protein</fullName>
    </submittedName>
</protein>
<dbReference type="AlphaFoldDB" id="A0AAU7ECK8"/>
<evidence type="ECO:0000313" key="1">
    <source>
        <dbReference type="EMBL" id="XBL13291.1"/>
    </source>
</evidence>
<proteinExistence type="predicted"/>
<accession>A0AAU7ECK8</accession>
<dbReference type="EMBL" id="CP155618">
    <property type="protein sequence ID" value="XBL13291.1"/>
    <property type="molecule type" value="Genomic_DNA"/>
</dbReference>
<evidence type="ECO:0000313" key="2">
    <source>
        <dbReference type="Proteomes" id="UP001224325"/>
    </source>
</evidence>
<reference evidence="1" key="1">
    <citation type="submission" date="2024-04" db="EMBL/GenBank/DDBJ databases">
        <title>Mariniflexile litorale, isolated from the shallow sediments of the Sea of Japan.</title>
        <authorList>
            <person name="Romanenko L."/>
            <person name="Isaeva M."/>
        </authorList>
    </citation>
    <scope>NUCLEOTIDE SEQUENCE [LARGE SCALE GENOMIC DNA]</scope>
    <source>
        <strain evidence="1">KMM 9835</strain>
    </source>
</reference>
<name>A0AAU7ECK8_9FLAO</name>
<dbReference type="KEGG" id="mlil:QLS71_013280"/>
<dbReference type="RefSeq" id="WP_308992607.1">
    <property type="nucleotide sequence ID" value="NZ_CP155618.1"/>
</dbReference>
<gene>
    <name evidence="1" type="ORF">QLS71_013280</name>
</gene>
<keyword evidence="2" id="KW-1185">Reference proteome</keyword>
<sequence>MYPKKDIIIEKLESRGGTLNGDILESGMYWSSTEENEDKAHYQKF</sequence>
<dbReference type="Proteomes" id="UP001224325">
    <property type="component" value="Chromosome"/>
</dbReference>